<protein>
    <submittedName>
        <fullName evidence="1">Uncharacterized protein</fullName>
    </submittedName>
</protein>
<sequence length="170" mass="18629">MAASSTTVPSLYDTVILLGCCSGVSLGKVTVRTPLSMDALISSGCNEMRTGSERAAISADRRELESERAAFGDQQAHFNDTLRQHDAAKYALAKQQEEIRGRSAALDQQESRIRTLNSSMRMRVAPWRRSSRRSRPSAMQSRNDKRSGGDSKATRGDLSSQGCQITCEKV</sequence>
<dbReference type="EMBL" id="JANSHE010007584">
    <property type="protein sequence ID" value="KAJ2958457.1"/>
    <property type="molecule type" value="Genomic_DNA"/>
</dbReference>
<proteinExistence type="predicted"/>
<gene>
    <name evidence="1" type="ORF">NUW54_g14532</name>
</gene>
<dbReference type="Proteomes" id="UP001144978">
    <property type="component" value="Unassembled WGS sequence"/>
</dbReference>
<evidence type="ECO:0000313" key="1">
    <source>
        <dbReference type="EMBL" id="KAJ2958457.1"/>
    </source>
</evidence>
<keyword evidence="2" id="KW-1185">Reference proteome</keyword>
<evidence type="ECO:0000313" key="2">
    <source>
        <dbReference type="Proteomes" id="UP001144978"/>
    </source>
</evidence>
<accession>A0ACC1MCA9</accession>
<organism evidence="1 2">
    <name type="scientific">Trametes sanguinea</name>
    <dbReference type="NCBI Taxonomy" id="158606"/>
    <lineage>
        <taxon>Eukaryota</taxon>
        <taxon>Fungi</taxon>
        <taxon>Dikarya</taxon>
        <taxon>Basidiomycota</taxon>
        <taxon>Agaricomycotina</taxon>
        <taxon>Agaricomycetes</taxon>
        <taxon>Polyporales</taxon>
        <taxon>Polyporaceae</taxon>
        <taxon>Trametes</taxon>
    </lineage>
</organism>
<comment type="caution">
    <text evidence="1">The sequence shown here is derived from an EMBL/GenBank/DDBJ whole genome shotgun (WGS) entry which is preliminary data.</text>
</comment>
<reference evidence="1" key="1">
    <citation type="submission" date="2022-08" db="EMBL/GenBank/DDBJ databases">
        <title>Genome Sequence of Pycnoporus sanguineus.</title>
        <authorList>
            <person name="Buettner E."/>
        </authorList>
    </citation>
    <scope>NUCLEOTIDE SEQUENCE</scope>
    <source>
        <strain evidence="1">CG-C14</strain>
    </source>
</reference>
<name>A0ACC1MCA9_9APHY</name>